<evidence type="ECO:0000256" key="1">
    <source>
        <dbReference type="SAM" id="SignalP"/>
    </source>
</evidence>
<evidence type="ECO:0000313" key="5">
    <source>
        <dbReference type="Proteomes" id="UP001242342"/>
    </source>
</evidence>
<comment type="caution">
    <text evidence="3">The sequence shown here is derived from an EMBL/GenBank/DDBJ whole genome shotgun (WGS) entry which is preliminary data.</text>
</comment>
<keyword evidence="1" id="KW-0732">Signal</keyword>
<evidence type="ECO:0000313" key="3">
    <source>
        <dbReference type="EMBL" id="PHN98482.1"/>
    </source>
</evidence>
<reference evidence="3 4" key="1">
    <citation type="journal article" date="2016" name="Nat. Commun.">
        <title>Microbial interactions lead to rapid micro-scale successions on model marine particles.</title>
        <authorList>
            <person name="Datta M.S."/>
            <person name="Sliwerska E."/>
            <person name="Gore J."/>
            <person name="Polz M.F."/>
            <person name="Cordero O.X."/>
        </authorList>
    </citation>
    <scope>NUCLEOTIDE SEQUENCE [LARGE SCALE GENOMIC DNA]</scope>
    <source>
        <strain evidence="3 4">4G03</strain>
    </source>
</reference>
<dbReference type="AlphaFoldDB" id="A0A2G1BWQ9"/>
<sequence length="236" mass="28006">MKKTTFYILPVLFLLIISCSKTVKEQALTMKDVFPTQKNTDSTFVFDLDTIISFKNYIEKCEYYEEITHKKQYVRTQNNDIPLNINFFIKCHLLTFCIKEKNTIILEGDFKEGKTLFFHEDEKVLSVKNFEEYLNKQLLNWGKDYEYSDSPDRSIILLRYRDLTKKSKERVSKALDTMSVSYFNFINSFQKQNIDSLKRVYPLQILLEKDFRLFDKKGNLIEFPPPPPPAPLEIVE</sequence>
<feature type="signal peptide" evidence="1">
    <location>
        <begin position="1"/>
        <end position="23"/>
    </location>
</feature>
<dbReference type="RefSeq" id="WP_099214303.1">
    <property type="nucleotide sequence ID" value="NZ_JAUYVU010000002.1"/>
</dbReference>
<reference evidence="3" key="2">
    <citation type="submission" date="2017-10" db="EMBL/GenBank/DDBJ databases">
        <authorList>
            <person name="Enke T.N."/>
            <person name="Cordero O.X."/>
        </authorList>
    </citation>
    <scope>NUCLEOTIDE SEQUENCE</scope>
    <source>
        <strain evidence="3">4G03</strain>
    </source>
</reference>
<reference evidence="2 5" key="3">
    <citation type="submission" date="2023-07" db="EMBL/GenBank/DDBJ databases">
        <title>Genome content predicts the carbon catabolic preferences of heterotrophic bacteria.</title>
        <authorList>
            <person name="Gralka M."/>
        </authorList>
    </citation>
    <scope>NUCLEOTIDE SEQUENCE [LARGE SCALE GENOMIC DNA]</scope>
    <source>
        <strain evidence="2 5">4G03</strain>
    </source>
</reference>
<evidence type="ECO:0000313" key="4">
    <source>
        <dbReference type="Proteomes" id="UP000222163"/>
    </source>
</evidence>
<proteinExistence type="predicted"/>
<keyword evidence="5" id="KW-1185">Reference proteome</keyword>
<feature type="chain" id="PRO_5013948140" description="Lipoprotein" evidence="1">
    <location>
        <begin position="24"/>
        <end position="236"/>
    </location>
</feature>
<accession>A0A2G1BWQ9</accession>
<dbReference type="PROSITE" id="PS51257">
    <property type="entry name" value="PROKAR_LIPOPROTEIN"/>
    <property type="match status" value="1"/>
</dbReference>
<dbReference type="Proteomes" id="UP000222163">
    <property type="component" value="Unassembled WGS sequence"/>
</dbReference>
<evidence type="ECO:0008006" key="6">
    <source>
        <dbReference type="Google" id="ProtNLM"/>
    </source>
</evidence>
<gene>
    <name evidence="3" type="ORF">CSC81_03035</name>
    <name evidence="2" type="ORF">Q8W23_03420</name>
</gene>
<dbReference type="EMBL" id="PDUU01000003">
    <property type="protein sequence ID" value="PHN98482.1"/>
    <property type="molecule type" value="Genomic_DNA"/>
</dbReference>
<evidence type="ECO:0000313" key="2">
    <source>
        <dbReference type="EMBL" id="MDP2540519.1"/>
    </source>
</evidence>
<protein>
    <recommendedName>
        <fullName evidence="6">Lipoprotein</fullName>
    </recommendedName>
</protein>
<dbReference type="Proteomes" id="UP001242342">
    <property type="component" value="Unassembled WGS sequence"/>
</dbReference>
<dbReference type="EMBL" id="JAUYVU010000002">
    <property type="protein sequence ID" value="MDP2540519.1"/>
    <property type="molecule type" value="Genomic_DNA"/>
</dbReference>
<organism evidence="3 4">
    <name type="scientific">Tenacibaculum discolor</name>
    <dbReference type="NCBI Taxonomy" id="361581"/>
    <lineage>
        <taxon>Bacteria</taxon>
        <taxon>Pseudomonadati</taxon>
        <taxon>Bacteroidota</taxon>
        <taxon>Flavobacteriia</taxon>
        <taxon>Flavobacteriales</taxon>
        <taxon>Flavobacteriaceae</taxon>
        <taxon>Tenacibaculum</taxon>
    </lineage>
</organism>
<name>A0A2G1BWQ9_9FLAO</name>